<feature type="compositionally biased region" description="Basic and acidic residues" evidence="1">
    <location>
        <begin position="121"/>
        <end position="130"/>
    </location>
</feature>
<reference evidence="5" key="3">
    <citation type="submission" date="2015-06" db="UniProtKB">
        <authorList>
            <consortium name="EnsemblProtists"/>
        </authorList>
    </citation>
    <scope>IDENTIFICATION</scope>
</reference>
<evidence type="ECO:0000313" key="6">
    <source>
        <dbReference type="Proteomes" id="UP000011087"/>
    </source>
</evidence>
<name>L1IMY0_GUITC</name>
<reference evidence="6" key="2">
    <citation type="submission" date="2012-11" db="EMBL/GenBank/DDBJ databases">
        <authorList>
            <person name="Kuo A."/>
            <person name="Curtis B.A."/>
            <person name="Tanifuji G."/>
            <person name="Burki F."/>
            <person name="Gruber A."/>
            <person name="Irimia M."/>
            <person name="Maruyama S."/>
            <person name="Arias M.C."/>
            <person name="Ball S.G."/>
            <person name="Gile G.H."/>
            <person name="Hirakawa Y."/>
            <person name="Hopkins J.F."/>
            <person name="Rensing S.A."/>
            <person name="Schmutz J."/>
            <person name="Symeonidi A."/>
            <person name="Elias M."/>
            <person name="Eveleigh R.J."/>
            <person name="Herman E.K."/>
            <person name="Klute M.J."/>
            <person name="Nakayama T."/>
            <person name="Obornik M."/>
            <person name="Reyes-Prieto A."/>
            <person name="Armbrust E.V."/>
            <person name="Aves S.J."/>
            <person name="Beiko R.G."/>
            <person name="Coutinho P."/>
            <person name="Dacks J.B."/>
            <person name="Durnford D.G."/>
            <person name="Fast N.M."/>
            <person name="Green B.R."/>
            <person name="Grisdale C."/>
            <person name="Hempe F."/>
            <person name="Henrissat B."/>
            <person name="Hoppner M.P."/>
            <person name="Ishida K.-I."/>
            <person name="Kim E."/>
            <person name="Koreny L."/>
            <person name="Kroth P.G."/>
            <person name="Liu Y."/>
            <person name="Malik S.-B."/>
            <person name="Maier U.G."/>
            <person name="McRose D."/>
            <person name="Mock T."/>
            <person name="Neilson J.A."/>
            <person name="Onodera N.T."/>
            <person name="Poole A.M."/>
            <person name="Pritham E.J."/>
            <person name="Richards T.A."/>
            <person name="Rocap G."/>
            <person name="Roy S.W."/>
            <person name="Sarai C."/>
            <person name="Schaack S."/>
            <person name="Shirato S."/>
            <person name="Slamovits C.H."/>
            <person name="Spencer D.F."/>
            <person name="Suzuki S."/>
            <person name="Worden A.Z."/>
            <person name="Zauner S."/>
            <person name="Barry K."/>
            <person name="Bell C."/>
            <person name="Bharti A.K."/>
            <person name="Crow J.A."/>
            <person name="Grimwood J."/>
            <person name="Kramer R."/>
            <person name="Lindquist E."/>
            <person name="Lucas S."/>
            <person name="Salamov A."/>
            <person name="McFadden G.I."/>
            <person name="Lane C.E."/>
            <person name="Keeling P.J."/>
            <person name="Gray M.W."/>
            <person name="Grigoriev I.V."/>
            <person name="Archibald J.M."/>
        </authorList>
    </citation>
    <scope>NUCLEOTIDE SEQUENCE</scope>
    <source>
        <strain evidence="6">CCMP2712</strain>
    </source>
</reference>
<dbReference type="EMBL" id="JH993057">
    <property type="protein sequence ID" value="EKX37636.1"/>
    <property type="molecule type" value="Genomic_DNA"/>
</dbReference>
<evidence type="ECO:0000256" key="3">
    <source>
        <dbReference type="SAM" id="SignalP"/>
    </source>
</evidence>
<feature type="region of interest" description="Disordered" evidence="1">
    <location>
        <begin position="39"/>
        <end position="59"/>
    </location>
</feature>
<feature type="region of interest" description="Disordered" evidence="1">
    <location>
        <begin position="101"/>
        <end position="130"/>
    </location>
</feature>
<dbReference type="EnsemblProtists" id="EKX37636">
    <property type="protein sequence ID" value="EKX37636"/>
    <property type="gene ID" value="GUITHDRAFT_144904"/>
</dbReference>
<dbReference type="HOGENOM" id="CLU_1075409_0_0_1"/>
<dbReference type="OMA" id="YHDCYYY"/>
<evidence type="ECO:0000256" key="2">
    <source>
        <dbReference type="SAM" id="Phobius"/>
    </source>
</evidence>
<proteinExistence type="predicted"/>
<dbReference type="KEGG" id="gtt:GUITHDRAFT_144904"/>
<protein>
    <submittedName>
        <fullName evidence="4 5">Uncharacterized protein</fullName>
    </submittedName>
</protein>
<dbReference type="Proteomes" id="UP000011087">
    <property type="component" value="Unassembled WGS sequence"/>
</dbReference>
<accession>L1IMY0</accession>
<evidence type="ECO:0000313" key="5">
    <source>
        <dbReference type="EnsemblProtists" id="EKX37636"/>
    </source>
</evidence>
<evidence type="ECO:0000256" key="1">
    <source>
        <dbReference type="SAM" id="MobiDB-lite"/>
    </source>
</evidence>
<dbReference type="PaxDb" id="55529-EKX37636"/>
<feature type="signal peptide" evidence="3">
    <location>
        <begin position="1"/>
        <end position="24"/>
    </location>
</feature>
<organism evidence="4">
    <name type="scientific">Guillardia theta (strain CCMP2712)</name>
    <name type="common">Cryptophyte</name>
    <dbReference type="NCBI Taxonomy" id="905079"/>
    <lineage>
        <taxon>Eukaryota</taxon>
        <taxon>Cryptophyceae</taxon>
        <taxon>Pyrenomonadales</taxon>
        <taxon>Geminigeraceae</taxon>
        <taxon>Guillardia</taxon>
    </lineage>
</organism>
<evidence type="ECO:0000313" key="4">
    <source>
        <dbReference type="EMBL" id="EKX37636.1"/>
    </source>
</evidence>
<reference evidence="4 6" key="1">
    <citation type="journal article" date="2012" name="Nature">
        <title>Algal genomes reveal evolutionary mosaicism and the fate of nucleomorphs.</title>
        <authorList>
            <consortium name="DOE Joint Genome Institute"/>
            <person name="Curtis B.A."/>
            <person name="Tanifuji G."/>
            <person name="Burki F."/>
            <person name="Gruber A."/>
            <person name="Irimia M."/>
            <person name="Maruyama S."/>
            <person name="Arias M.C."/>
            <person name="Ball S.G."/>
            <person name="Gile G.H."/>
            <person name="Hirakawa Y."/>
            <person name="Hopkins J.F."/>
            <person name="Kuo A."/>
            <person name="Rensing S.A."/>
            <person name="Schmutz J."/>
            <person name="Symeonidi A."/>
            <person name="Elias M."/>
            <person name="Eveleigh R.J."/>
            <person name="Herman E.K."/>
            <person name="Klute M.J."/>
            <person name="Nakayama T."/>
            <person name="Obornik M."/>
            <person name="Reyes-Prieto A."/>
            <person name="Armbrust E.V."/>
            <person name="Aves S.J."/>
            <person name="Beiko R.G."/>
            <person name="Coutinho P."/>
            <person name="Dacks J.B."/>
            <person name="Durnford D.G."/>
            <person name="Fast N.M."/>
            <person name="Green B.R."/>
            <person name="Grisdale C.J."/>
            <person name="Hempel F."/>
            <person name="Henrissat B."/>
            <person name="Hoppner M.P."/>
            <person name="Ishida K."/>
            <person name="Kim E."/>
            <person name="Koreny L."/>
            <person name="Kroth P.G."/>
            <person name="Liu Y."/>
            <person name="Malik S.B."/>
            <person name="Maier U.G."/>
            <person name="McRose D."/>
            <person name="Mock T."/>
            <person name="Neilson J.A."/>
            <person name="Onodera N.T."/>
            <person name="Poole A.M."/>
            <person name="Pritham E.J."/>
            <person name="Richards T.A."/>
            <person name="Rocap G."/>
            <person name="Roy S.W."/>
            <person name="Sarai C."/>
            <person name="Schaack S."/>
            <person name="Shirato S."/>
            <person name="Slamovits C.H."/>
            <person name="Spencer D.F."/>
            <person name="Suzuki S."/>
            <person name="Worden A.Z."/>
            <person name="Zauner S."/>
            <person name="Barry K."/>
            <person name="Bell C."/>
            <person name="Bharti A.K."/>
            <person name="Crow J.A."/>
            <person name="Grimwood J."/>
            <person name="Kramer R."/>
            <person name="Lindquist E."/>
            <person name="Lucas S."/>
            <person name="Salamov A."/>
            <person name="McFadden G.I."/>
            <person name="Lane C.E."/>
            <person name="Keeling P.J."/>
            <person name="Gray M.W."/>
            <person name="Grigoriev I.V."/>
            <person name="Archibald J.M."/>
        </authorList>
    </citation>
    <scope>NUCLEOTIDE SEQUENCE</scope>
    <source>
        <strain evidence="4 6">CCMP2712</strain>
    </source>
</reference>
<gene>
    <name evidence="4" type="ORF">GUITHDRAFT_144904</name>
</gene>
<dbReference type="RefSeq" id="XP_005824616.1">
    <property type="nucleotide sequence ID" value="XM_005824559.1"/>
</dbReference>
<keyword evidence="2" id="KW-0472">Membrane</keyword>
<keyword evidence="3" id="KW-0732">Signal</keyword>
<feature type="chain" id="PRO_5008770205" evidence="3">
    <location>
        <begin position="25"/>
        <end position="259"/>
    </location>
</feature>
<feature type="transmembrane region" description="Helical" evidence="2">
    <location>
        <begin position="174"/>
        <end position="196"/>
    </location>
</feature>
<keyword evidence="6" id="KW-1185">Reference proteome</keyword>
<dbReference type="AlphaFoldDB" id="L1IMY0"/>
<keyword evidence="2" id="KW-0812">Transmembrane</keyword>
<feature type="transmembrane region" description="Helical" evidence="2">
    <location>
        <begin position="203"/>
        <end position="224"/>
    </location>
</feature>
<keyword evidence="2" id="KW-1133">Transmembrane helix</keyword>
<dbReference type="GeneID" id="17294379"/>
<sequence length="259" mass="29701">MLPSLLLLLLLPLPLLFLPLPSLCSPSLSVQLLTPCQKSTTTTTTTTTSTTTSTSSTSSSTCLSLLDEILLHDLLGLSLLACSQAPCNELRRYTARGMQRPRENNRKCSIHSQRSQGTEDDLGKDRKDGASHTRIQGVSIINLQDTPRICLDCCLDCLPWNKFVSDPSNYIYIYFYYIYIYSSCIYFYYIYIYIYIYSSCIYFYYIYIYIYSSCIYFYYIYIYIYSSCIYISFPSLLHPLSSLLAIFHPALPSLPLKPP</sequence>